<gene>
    <name evidence="2" type="ORF">BN948_04142</name>
</gene>
<reference evidence="3" key="1">
    <citation type="submission" date="2014-02" db="EMBL/GenBank/DDBJ databases">
        <authorList>
            <person name="Gan H."/>
        </authorList>
    </citation>
    <scope>NUCLEOTIDE SEQUENCE [LARGE SCALE GENOMIC DNA]</scope>
    <source>
        <strain evidence="3">S1</strain>
    </source>
</reference>
<dbReference type="Pfam" id="PF10023">
    <property type="entry name" value="Aminopep"/>
    <property type="match status" value="1"/>
</dbReference>
<dbReference type="AlphaFoldDB" id="A0A1L1PPM0"/>
<dbReference type="PROSITE" id="PS51257">
    <property type="entry name" value="PROKAR_LIPOPROTEIN"/>
    <property type="match status" value="1"/>
</dbReference>
<evidence type="ECO:0000313" key="2">
    <source>
        <dbReference type="EMBL" id="CDN89703.1"/>
    </source>
</evidence>
<dbReference type="RefSeq" id="WP_009517091.1">
    <property type="nucleotide sequence ID" value="NZ_CCAE010000050.1"/>
</dbReference>
<evidence type="ECO:0000313" key="3">
    <source>
        <dbReference type="Proteomes" id="UP000028878"/>
    </source>
</evidence>
<dbReference type="EMBL" id="CCAE010000050">
    <property type="protein sequence ID" value="CDN89703.1"/>
    <property type="molecule type" value="Genomic_DNA"/>
</dbReference>
<feature type="chain" id="PRO_5009681628" evidence="1">
    <location>
        <begin position="17"/>
        <end position="356"/>
    </location>
</feature>
<keyword evidence="3" id="KW-1185">Reference proteome</keyword>
<proteinExistence type="predicted"/>
<organism evidence="2 3">
    <name type="scientific">Hydrogenophaga intermedia</name>
    <dbReference type="NCBI Taxonomy" id="65786"/>
    <lineage>
        <taxon>Bacteria</taxon>
        <taxon>Pseudomonadati</taxon>
        <taxon>Pseudomonadota</taxon>
        <taxon>Betaproteobacteria</taxon>
        <taxon>Burkholderiales</taxon>
        <taxon>Comamonadaceae</taxon>
        <taxon>Hydrogenophaga</taxon>
    </lineage>
</organism>
<dbReference type="GO" id="GO:0006508">
    <property type="term" value="P:proteolysis"/>
    <property type="evidence" value="ECO:0007669"/>
    <property type="project" value="UniProtKB-KW"/>
</dbReference>
<dbReference type="Proteomes" id="UP000028878">
    <property type="component" value="Unassembled WGS sequence"/>
</dbReference>
<keyword evidence="2" id="KW-0645">Protease</keyword>
<name>A0A1L1PPM0_HYDIT</name>
<sequence precursor="true">MRAVGLALLLAATALATGCARTQGAGYYWQSVTGHVDLMWRARPVDDWLADEGTPAALRQRLELARRLRAFAVSELGLPDNASYHRYADLERNAAVYNVVAAPPLSLTLQTWCFPVAGCVGYRGYYREDDARAFAASLGEGLEVGVYPVPAYSTLGWMNWAGGDPLLNTFIRYPEGELARLLFHELAHQVLYAKDDTSFNESFATAVERIGVQRWFAQASTPAARAEYEAFDQRRRAFRALTASVRARLQAVYGDATLDDAAKLVRKAQVMADFRREYETLKAFWGGFAAYDPWVARANNALLGAQGAYDQLVPGFEALFEREGRDFARFYDAVRTLAALPREERHQRLQALTITR</sequence>
<protein>
    <submittedName>
        <fullName evidence="2">Putative zinc protease</fullName>
    </submittedName>
</protein>
<reference evidence="3" key="2">
    <citation type="submission" date="2014-11" db="EMBL/GenBank/DDBJ databases">
        <title>Draft genome sequence of Hydrogenophaga intermedia S1.</title>
        <authorList>
            <person name="Gan H.M."/>
            <person name="Chew T.H."/>
            <person name="Stolz A."/>
        </authorList>
    </citation>
    <scope>NUCLEOTIDE SEQUENCE [LARGE SCALE GENOMIC DNA]</scope>
    <source>
        <strain evidence="3">S1</strain>
    </source>
</reference>
<keyword evidence="2" id="KW-0378">Hydrolase</keyword>
<accession>A0A1L1PPM0</accession>
<dbReference type="InterPro" id="IPR014553">
    <property type="entry name" value="Aminopept"/>
</dbReference>
<dbReference type="GO" id="GO:0008233">
    <property type="term" value="F:peptidase activity"/>
    <property type="evidence" value="ECO:0007669"/>
    <property type="project" value="UniProtKB-KW"/>
</dbReference>
<feature type="signal peptide" evidence="1">
    <location>
        <begin position="1"/>
        <end position="16"/>
    </location>
</feature>
<evidence type="ECO:0000256" key="1">
    <source>
        <dbReference type="SAM" id="SignalP"/>
    </source>
</evidence>
<keyword evidence="1" id="KW-0732">Signal</keyword>
<dbReference type="PIRSF" id="PIRSF029285">
    <property type="entry name" value="Aminopept"/>
    <property type="match status" value="1"/>
</dbReference>